<accession>A0A086LQZ1</accession>
<dbReference type="InterPro" id="IPR000535">
    <property type="entry name" value="MSP_dom"/>
</dbReference>
<dbReference type="NCBIfam" id="NF012200">
    <property type="entry name" value="choice_anch_D"/>
    <property type="match status" value="1"/>
</dbReference>
<dbReference type="VEuPathDB" id="ToxoDB:TGRUB_206550B"/>
<reference evidence="9 10" key="1">
    <citation type="submission" date="2014-05" db="EMBL/GenBank/DDBJ databases">
        <authorList>
            <person name="Sibley D."/>
            <person name="Venepally P."/>
            <person name="Karamycheva S."/>
            <person name="Hadjithomas M."/>
            <person name="Khan A."/>
            <person name="Brunk B."/>
            <person name="Roos D."/>
            <person name="Caler E."/>
            <person name="Lorenzi H."/>
        </authorList>
    </citation>
    <scope>NUCLEOTIDE SEQUENCE [LARGE SCALE GENOMIC DNA]</scope>
    <source>
        <strain evidence="9 10">RUB</strain>
    </source>
</reference>
<evidence type="ECO:0000313" key="9">
    <source>
        <dbReference type="EMBL" id="KFG59059.1"/>
    </source>
</evidence>
<gene>
    <name evidence="9" type="ORF">TGRUB_206550B</name>
</gene>
<dbReference type="GO" id="GO:1904158">
    <property type="term" value="P:axonemal central apparatus assembly"/>
    <property type="evidence" value="ECO:0007669"/>
    <property type="project" value="TreeGrafter"/>
</dbReference>
<evidence type="ECO:0000256" key="1">
    <source>
        <dbReference type="ARBA" id="ARBA00004138"/>
    </source>
</evidence>
<feature type="region of interest" description="Disordered" evidence="6">
    <location>
        <begin position="404"/>
        <end position="462"/>
    </location>
</feature>
<dbReference type="InterPro" id="IPR031549">
    <property type="entry name" value="ASH"/>
</dbReference>
<feature type="domain" description="MSP" evidence="8">
    <location>
        <begin position="575"/>
        <end position="649"/>
    </location>
</feature>
<evidence type="ECO:0000256" key="7">
    <source>
        <dbReference type="SAM" id="SignalP"/>
    </source>
</evidence>
<keyword evidence="3" id="KW-0963">Cytoplasm</keyword>
<evidence type="ECO:0000256" key="5">
    <source>
        <dbReference type="ARBA" id="ARBA00023273"/>
    </source>
</evidence>
<keyword evidence="7" id="KW-0732">Signal</keyword>
<evidence type="ECO:0000313" key="10">
    <source>
        <dbReference type="Proteomes" id="UP000028834"/>
    </source>
</evidence>
<dbReference type="Pfam" id="PF15780">
    <property type="entry name" value="ASH"/>
    <property type="match status" value="1"/>
</dbReference>
<keyword evidence="4" id="KW-0969">Cilium</keyword>
<dbReference type="PANTHER" id="PTHR23053">
    <property type="entry name" value="DLEC1 DELETED IN LUNG AND ESOPHAGEAL CANCER 1"/>
    <property type="match status" value="1"/>
</dbReference>
<dbReference type="Pfam" id="PF14874">
    <property type="entry name" value="PapD-like"/>
    <property type="match status" value="1"/>
</dbReference>
<evidence type="ECO:0000256" key="3">
    <source>
        <dbReference type="ARBA" id="ARBA00022490"/>
    </source>
</evidence>
<dbReference type="GO" id="GO:0005930">
    <property type="term" value="C:axoneme"/>
    <property type="evidence" value="ECO:0007669"/>
    <property type="project" value="TreeGrafter"/>
</dbReference>
<feature type="compositionally biased region" description="Basic and acidic residues" evidence="6">
    <location>
        <begin position="430"/>
        <end position="439"/>
    </location>
</feature>
<organism evidence="9 10">
    <name type="scientific">Toxoplasma gondii RUB</name>
    <dbReference type="NCBI Taxonomy" id="935652"/>
    <lineage>
        <taxon>Eukaryota</taxon>
        <taxon>Sar</taxon>
        <taxon>Alveolata</taxon>
        <taxon>Apicomplexa</taxon>
        <taxon>Conoidasida</taxon>
        <taxon>Coccidia</taxon>
        <taxon>Eucoccidiorida</taxon>
        <taxon>Eimeriorina</taxon>
        <taxon>Sarcocystidae</taxon>
        <taxon>Toxoplasma</taxon>
    </lineage>
</organism>
<keyword evidence="5" id="KW-0966">Cell projection</keyword>
<feature type="chain" id="PRO_5001810454" evidence="7">
    <location>
        <begin position="23"/>
        <end position="649"/>
    </location>
</feature>
<dbReference type="EMBL" id="AFYV02002314">
    <property type="protein sequence ID" value="KFG59059.1"/>
    <property type="molecule type" value="Genomic_DNA"/>
</dbReference>
<dbReference type="Pfam" id="PF22544">
    <property type="entry name" value="HYDIN_VesB_CFA65-like_Ig"/>
    <property type="match status" value="1"/>
</dbReference>
<evidence type="ECO:0000259" key="8">
    <source>
        <dbReference type="PROSITE" id="PS50202"/>
    </source>
</evidence>
<feature type="signal peptide" evidence="7">
    <location>
        <begin position="1"/>
        <end position="22"/>
    </location>
</feature>
<feature type="compositionally biased region" description="Polar residues" evidence="6">
    <location>
        <begin position="452"/>
        <end position="462"/>
    </location>
</feature>
<evidence type="ECO:0000256" key="2">
    <source>
        <dbReference type="ARBA" id="ARBA00004496"/>
    </source>
</evidence>
<dbReference type="GO" id="GO:0003341">
    <property type="term" value="P:cilium movement"/>
    <property type="evidence" value="ECO:0007669"/>
    <property type="project" value="TreeGrafter"/>
</dbReference>
<dbReference type="Proteomes" id="UP000028834">
    <property type="component" value="Unassembled WGS sequence"/>
</dbReference>
<proteinExistence type="predicted"/>
<dbReference type="PROSITE" id="PS50202">
    <property type="entry name" value="MSP"/>
    <property type="match status" value="1"/>
</dbReference>
<protein>
    <submittedName>
        <fullName evidence="9">Putative hydin-like protein</fullName>
    </submittedName>
</protein>
<dbReference type="Gene3D" id="2.60.40.10">
    <property type="entry name" value="Immunoglobulins"/>
    <property type="match status" value="5"/>
</dbReference>
<feature type="non-terminal residue" evidence="9">
    <location>
        <position position="649"/>
    </location>
</feature>
<dbReference type="PANTHER" id="PTHR23053:SF0">
    <property type="entry name" value="HYDROCEPHALUS-INDUCING PROTEIN HOMOLOG"/>
    <property type="match status" value="1"/>
</dbReference>
<name>A0A086LQZ1_TOXGO</name>
<comment type="subcellular location">
    <subcellularLocation>
        <location evidence="1">Cell projection</location>
        <location evidence="1">Cilium</location>
    </subcellularLocation>
    <subcellularLocation>
        <location evidence="2">Cytoplasm</location>
    </subcellularLocation>
</comment>
<evidence type="ECO:0000256" key="6">
    <source>
        <dbReference type="SAM" id="MobiDB-lite"/>
    </source>
</evidence>
<dbReference type="InterPro" id="IPR053879">
    <property type="entry name" value="HYDIN_VesB_CFA65-like_Ig"/>
</dbReference>
<dbReference type="InterPro" id="IPR033305">
    <property type="entry name" value="Hydin-like"/>
</dbReference>
<comment type="caution">
    <text evidence="9">The sequence shown here is derived from an EMBL/GenBank/DDBJ whole genome shotgun (WGS) entry which is preliminary data.</text>
</comment>
<dbReference type="AlphaFoldDB" id="A0A086LQZ1"/>
<evidence type="ECO:0000256" key="4">
    <source>
        <dbReference type="ARBA" id="ARBA00023069"/>
    </source>
</evidence>
<dbReference type="InterPro" id="IPR013783">
    <property type="entry name" value="Ig-like_fold"/>
</dbReference>
<sequence length="649" mass="71225">MPVVCALFGGFCLLQFEYKALSQAPGHLVHAFVCTELSGIGAKSVPILKSTAKADVYLPSLSFSSNTVSFRYIWREGDSGDHLTQDILCTNETPLPAICSFKAAPPFSVSPSKLNMKEKGTGTLTVTFDPAFNGRVCSKIKEKLEATYDGHAKTESVELRAEVVYPAVEIDTKEVDFGCIFNETSRRLAITLRNPTELPVVYHWYLTPHYDFRYVSGDNDVPLALVNTAAPPPINKVFDFLPFTGSIEPGESETICATFFGVPDVRVTATALCVIENGPEFSLSLKGQASLPTFRLSQTEFDFGEVPYNRAAESELTIHNTGLVDVQFFVDLSKLDFPWLVDVSKRAGKIPSRDKQKLTIRFRPGMPMEFRQKLYLEIGPFEPVPLFIRGIGIFASLSLNLPRRDESNHQRKKQRCCRDSPQQSLLDKSLSGEKGKKSSDPSVGDSWALPERQSSNASFSSTGEAWGTKAKAVLEGVRVTAGQYVCDFGNIVVGQSRKKTIRIANLSSAPISLRTNQRTVATLGFAVEPGSILRLGPGEETTLSVSTACDKEGAAAGTLQLQTAEGPVYSVHLQASFVIPDLTISTDKVDFGTVKRGQRKTIYVRFRNAVAVPVDWRLRDRIDKHKPQASVQAFGVEPTQGTLNPGKYL</sequence>